<dbReference type="Gene3D" id="1.25.40.10">
    <property type="entry name" value="Tetratricopeptide repeat domain"/>
    <property type="match status" value="1"/>
</dbReference>
<dbReference type="SUPFAM" id="SSF81901">
    <property type="entry name" value="HCP-like"/>
    <property type="match status" value="1"/>
</dbReference>
<dbReference type="RefSeq" id="WP_159750545.1">
    <property type="nucleotide sequence ID" value="NZ_WUQX01000001.1"/>
</dbReference>
<dbReference type="InterPro" id="IPR006597">
    <property type="entry name" value="Sel1-like"/>
</dbReference>
<accession>A0A7X3MF42</accession>
<evidence type="ECO:0000313" key="2">
    <source>
        <dbReference type="Proteomes" id="UP000460412"/>
    </source>
</evidence>
<evidence type="ECO:0000313" key="1">
    <source>
        <dbReference type="EMBL" id="MXP75243.1"/>
    </source>
</evidence>
<dbReference type="EMBL" id="WUQX01000001">
    <property type="protein sequence ID" value="MXP75243.1"/>
    <property type="molecule type" value="Genomic_DNA"/>
</dbReference>
<gene>
    <name evidence="1" type="ORF">GN277_07560</name>
</gene>
<comment type="caution">
    <text evidence="1">The sequence shown here is derived from an EMBL/GenBank/DDBJ whole genome shotgun (WGS) entry which is preliminary data.</text>
</comment>
<sequence length="175" mass="19712">MVSTKGEEDYRNGHRCLMTSNSYNLRDAMIYFEKAADEGHIEAAFQLGYLYLAGEPQIARNCEKALSCFEKCAEAGMSKAKYEVAKFYLEGIGVESDEKKAFELLVEAFREGFYLASGELYKCYEKGKGTEVDIDKALEYNGYARQMGLQGAEVDFIHLAALKNPNINEEGKLIY</sequence>
<keyword evidence="2" id="KW-1185">Reference proteome</keyword>
<dbReference type="PANTHER" id="PTHR11102:SF160">
    <property type="entry name" value="ERAD-ASSOCIATED E3 UBIQUITIN-PROTEIN LIGASE COMPONENT HRD3"/>
    <property type="match status" value="1"/>
</dbReference>
<organism evidence="1 2">
    <name type="scientific">Sporofaciens musculi</name>
    <dbReference type="NCBI Taxonomy" id="2681861"/>
    <lineage>
        <taxon>Bacteria</taxon>
        <taxon>Bacillati</taxon>
        <taxon>Bacillota</taxon>
        <taxon>Clostridia</taxon>
        <taxon>Lachnospirales</taxon>
        <taxon>Lachnospiraceae</taxon>
        <taxon>Sporofaciens</taxon>
    </lineage>
</organism>
<dbReference type="InterPro" id="IPR050767">
    <property type="entry name" value="Sel1_AlgK"/>
</dbReference>
<name>A0A7X3MF42_9FIRM</name>
<dbReference type="InterPro" id="IPR011990">
    <property type="entry name" value="TPR-like_helical_dom_sf"/>
</dbReference>
<dbReference type="Pfam" id="PF08238">
    <property type="entry name" value="Sel1"/>
    <property type="match status" value="4"/>
</dbReference>
<dbReference type="SMART" id="SM00671">
    <property type="entry name" value="SEL1"/>
    <property type="match status" value="3"/>
</dbReference>
<dbReference type="Proteomes" id="UP000460412">
    <property type="component" value="Unassembled WGS sequence"/>
</dbReference>
<protein>
    <submittedName>
        <fullName evidence="1">Sel1 repeat family protein</fullName>
    </submittedName>
</protein>
<dbReference type="AlphaFoldDB" id="A0A7X3MF42"/>
<reference evidence="1 2" key="1">
    <citation type="submission" date="2019-12" db="EMBL/GenBank/DDBJ databases">
        <title>Sporaefaciens musculi gen. nov., sp. nov., a novel bacterium isolated from the caecum of an obese mouse.</title>
        <authorList>
            <person name="Rasmussen T.S."/>
            <person name="Streidl T."/>
            <person name="Hitch T.C.A."/>
            <person name="Wortmann E."/>
            <person name="Deptula P."/>
            <person name="Hansen M."/>
            <person name="Nielsen D.S."/>
            <person name="Clavel T."/>
            <person name="Vogensen F.K."/>
        </authorList>
    </citation>
    <scope>NUCLEOTIDE SEQUENCE [LARGE SCALE GENOMIC DNA]</scope>
    <source>
        <strain evidence="1 2">WCA-9-b2</strain>
    </source>
</reference>
<proteinExistence type="predicted"/>
<dbReference type="PANTHER" id="PTHR11102">
    <property type="entry name" value="SEL-1-LIKE PROTEIN"/>
    <property type="match status" value="1"/>
</dbReference>